<dbReference type="InterPro" id="IPR051426">
    <property type="entry name" value="Peflin/Sorcin_CaBP"/>
</dbReference>
<gene>
    <name evidence="7" type="ORF">NDN08_002026</name>
</gene>
<comment type="subcellular location">
    <subcellularLocation>
        <location evidence="1">Cytoplasm</location>
    </subcellularLocation>
</comment>
<evidence type="ECO:0000313" key="8">
    <source>
        <dbReference type="Proteomes" id="UP001157974"/>
    </source>
</evidence>
<keyword evidence="3" id="KW-0479">Metal-binding</keyword>
<feature type="domain" description="EF-hand" evidence="6">
    <location>
        <begin position="44"/>
        <end position="79"/>
    </location>
</feature>
<evidence type="ECO:0000256" key="3">
    <source>
        <dbReference type="ARBA" id="ARBA00022723"/>
    </source>
</evidence>
<dbReference type="PANTHER" id="PTHR46212">
    <property type="entry name" value="PEFLIN"/>
    <property type="match status" value="1"/>
</dbReference>
<dbReference type="GO" id="GO:0005737">
    <property type="term" value="C:cytoplasm"/>
    <property type="evidence" value="ECO:0007669"/>
    <property type="project" value="UniProtKB-SubCell"/>
</dbReference>
<dbReference type="Proteomes" id="UP001157974">
    <property type="component" value="Unassembled WGS sequence"/>
</dbReference>
<evidence type="ECO:0000256" key="5">
    <source>
        <dbReference type="ARBA" id="ARBA00022837"/>
    </source>
</evidence>
<name>A0AAV8USM4_9RHOD</name>
<reference evidence="7 8" key="1">
    <citation type="journal article" date="2023" name="Nat. Commun.">
        <title>Origin of minicircular mitochondrial genomes in red algae.</title>
        <authorList>
            <person name="Lee Y."/>
            <person name="Cho C.H."/>
            <person name="Lee Y.M."/>
            <person name="Park S.I."/>
            <person name="Yang J.H."/>
            <person name="West J.A."/>
            <person name="Bhattacharya D."/>
            <person name="Yoon H.S."/>
        </authorList>
    </citation>
    <scope>NUCLEOTIDE SEQUENCE [LARGE SCALE GENOMIC DNA]</scope>
    <source>
        <strain evidence="7 8">CCMP1338</strain>
        <tissue evidence="7">Whole cell</tissue>
    </source>
</reference>
<proteinExistence type="predicted"/>
<dbReference type="InterPro" id="IPR011992">
    <property type="entry name" value="EF-hand-dom_pair"/>
</dbReference>
<comment type="caution">
    <text evidence="7">The sequence shown here is derived from an EMBL/GenBank/DDBJ whole genome shotgun (WGS) entry which is preliminary data.</text>
</comment>
<organism evidence="7 8">
    <name type="scientific">Rhodosorus marinus</name>
    <dbReference type="NCBI Taxonomy" id="101924"/>
    <lineage>
        <taxon>Eukaryota</taxon>
        <taxon>Rhodophyta</taxon>
        <taxon>Stylonematophyceae</taxon>
        <taxon>Stylonematales</taxon>
        <taxon>Stylonemataceae</taxon>
        <taxon>Rhodosorus</taxon>
    </lineage>
</organism>
<evidence type="ECO:0000259" key="6">
    <source>
        <dbReference type="PROSITE" id="PS50222"/>
    </source>
</evidence>
<accession>A0AAV8USM4</accession>
<keyword evidence="4" id="KW-0677">Repeat</keyword>
<dbReference type="SUPFAM" id="SSF47473">
    <property type="entry name" value="EF-hand"/>
    <property type="match status" value="1"/>
</dbReference>
<evidence type="ECO:0000313" key="7">
    <source>
        <dbReference type="EMBL" id="KAJ8905519.1"/>
    </source>
</evidence>
<dbReference type="PANTHER" id="PTHR46212:SF3">
    <property type="entry name" value="GH27120P"/>
    <property type="match status" value="1"/>
</dbReference>
<dbReference type="PROSITE" id="PS50222">
    <property type="entry name" value="EF_HAND_2"/>
    <property type="match status" value="1"/>
</dbReference>
<dbReference type="EMBL" id="JAMWBK010000004">
    <property type="protein sequence ID" value="KAJ8905519.1"/>
    <property type="molecule type" value="Genomic_DNA"/>
</dbReference>
<keyword evidence="2" id="KW-0963">Cytoplasm</keyword>
<dbReference type="AlphaFoldDB" id="A0AAV8USM4"/>
<protein>
    <recommendedName>
        <fullName evidence="6">EF-hand domain-containing protein</fullName>
    </recommendedName>
</protein>
<evidence type="ECO:0000256" key="1">
    <source>
        <dbReference type="ARBA" id="ARBA00004496"/>
    </source>
</evidence>
<dbReference type="GO" id="GO:0005509">
    <property type="term" value="F:calcium ion binding"/>
    <property type="evidence" value="ECO:0007669"/>
    <property type="project" value="InterPro"/>
</dbReference>
<dbReference type="InterPro" id="IPR002048">
    <property type="entry name" value="EF_hand_dom"/>
</dbReference>
<evidence type="ECO:0000256" key="4">
    <source>
        <dbReference type="ARBA" id="ARBA00022737"/>
    </source>
</evidence>
<dbReference type="Gene3D" id="1.10.238.10">
    <property type="entry name" value="EF-hand"/>
    <property type="match status" value="1"/>
</dbReference>
<sequence length="175" mass="20028">MVVEREESVHDEDLEKWFSAFAQGSQTLSASSLRSALEAAGLLLTWQCVNSLIKMMDGRGDGRITAQEFCTLYRFIESIRNSFVQVDSRGDKKLQIHDVALALNQYSQRLAFEALSMLFRVFDKGSKGYLILPEYIELAVFVTCARHLYESCTRENKEFIKIDQNALIQFAVKLR</sequence>
<keyword evidence="8" id="KW-1185">Reference proteome</keyword>
<evidence type="ECO:0000256" key="2">
    <source>
        <dbReference type="ARBA" id="ARBA00022490"/>
    </source>
</evidence>
<keyword evidence="5" id="KW-0106">Calcium</keyword>